<sequence length="121" mass="14093">MIEIHLIILCLVIIVSGIGCIYLIRKNVLRYGVLFCLSAISSSLLCVFFYYNNLYRFVYPLPVILPAVILSFGFLILFITRFRPETYTFPFFFMTLNVTFSMEIILKDAVGFIEFRGGWDF</sequence>
<evidence type="ECO:0000256" key="1">
    <source>
        <dbReference type="SAM" id="Phobius"/>
    </source>
</evidence>
<dbReference type="AlphaFoldDB" id="A0A1H0P959"/>
<evidence type="ECO:0000313" key="3">
    <source>
        <dbReference type="Proteomes" id="UP000199159"/>
    </source>
</evidence>
<keyword evidence="1" id="KW-0812">Transmembrane</keyword>
<keyword evidence="1" id="KW-0472">Membrane</keyword>
<feature type="transmembrane region" description="Helical" evidence="1">
    <location>
        <begin position="87"/>
        <end position="106"/>
    </location>
</feature>
<gene>
    <name evidence="2" type="ORF">SAMN05216565_101212</name>
</gene>
<proteinExistence type="predicted"/>
<feature type="transmembrane region" description="Helical" evidence="1">
    <location>
        <begin position="31"/>
        <end position="51"/>
    </location>
</feature>
<dbReference type="Proteomes" id="UP000199159">
    <property type="component" value="Unassembled WGS sequence"/>
</dbReference>
<name>A0A1H0P959_9BACI</name>
<keyword evidence="3" id="KW-1185">Reference proteome</keyword>
<keyword evidence="1" id="KW-1133">Transmembrane helix</keyword>
<protein>
    <submittedName>
        <fullName evidence="2">Uncharacterized protein</fullName>
    </submittedName>
</protein>
<feature type="transmembrane region" description="Helical" evidence="1">
    <location>
        <begin position="6"/>
        <end position="24"/>
    </location>
</feature>
<dbReference type="EMBL" id="FNJU01000001">
    <property type="protein sequence ID" value="SDP01514.1"/>
    <property type="molecule type" value="Genomic_DNA"/>
</dbReference>
<organism evidence="2 3">
    <name type="scientific">Litchfieldia salsa</name>
    <dbReference type="NCBI Taxonomy" id="930152"/>
    <lineage>
        <taxon>Bacteria</taxon>
        <taxon>Bacillati</taxon>
        <taxon>Bacillota</taxon>
        <taxon>Bacilli</taxon>
        <taxon>Bacillales</taxon>
        <taxon>Bacillaceae</taxon>
        <taxon>Litchfieldia</taxon>
    </lineage>
</organism>
<reference evidence="3" key="1">
    <citation type="submission" date="2016-10" db="EMBL/GenBank/DDBJ databases">
        <authorList>
            <person name="Varghese N."/>
            <person name="Submissions S."/>
        </authorList>
    </citation>
    <scope>NUCLEOTIDE SEQUENCE [LARGE SCALE GENOMIC DNA]</scope>
    <source>
        <strain evidence="3">IBRC-M10078</strain>
    </source>
</reference>
<evidence type="ECO:0000313" key="2">
    <source>
        <dbReference type="EMBL" id="SDP01514.1"/>
    </source>
</evidence>
<feature type="transmembrane region" description="Helical" evidence="1">
    <location>
        <begin position="57"/>
        <end position="80"/>
    </location>
</feature>
<accession>A0A1H0P959</accession>